<keyword evidence="1" id="KW-0547">Nucleotide-binding</keyword>
<dbReference type="InterPro" id="IPR027417">
    <property type="entry name" value="P-loop_NTPase"/>
</dbReference>
<dbReference type="RefSeq" id="WP_072760977.1">
    <property type="nucleotide sequence ID" value="NZ_FRDJ01000016.1"/>
</dbReference>
<dbReference type="Pfam" id="PF00158">
    <property type="entry name" value="Sigma54_activat"/>
    <property type="match status" value="1"/>
</dbReference>
<organism evidence="4 5">
    <name type="scientific">Fervidobacterium gondwanense DSM 13020</name>
    <dbReference type="NCBI Taxonomy" id="1121883"/>
    <lineage>
        <taxon>Bacteria</taxon>
        <taxon>Thermotogati</taxon>
        <taxon>Thermotogota</taxon>
        <taxon>Thermotogae</taxon>
        <taxon>Thermotogales</taxon>
        <taxon>Fervidobacteriaceae</taxon>
        <taxon>Fervidobacterium</taxon>
    </lineage>
</organism>
<dbReference type="AlphaFoldDB" id="A0A1M7TF83"/>
<dbReference type="SUPFAM" id="SSF52540">
    <property type="entry name" value="P-loop containing nucleoside triphosphate hydrolases"/>
    <property type="match status" value="1"/>
</dbReference>
<keyword evidence="2" id="KW-0067">ATP-binding</keyword>
<dbReference type="PROSITE" id="PS50045">
    <property type="entry name" value="SIGMA54_INTERACT_4"/>
    <property type="match status" value="1"/>
</dbReference>
<dbReference type="GO" id="GO:0006355">
    <property type="term" value="P:regulation of DNA-templated transcription"/>
    <property type="evidence" value="ECO:0007669"/>
    <property type="project" value="InterPro"/>
</dbReference>
<proteinExistence type="predicted"/>
<dbReference type="Gene3D" id="3.40.50.300">
    <property type="entry name" value="P-loop containing nucleotide triphosphate hydrolases"/>
    <property type="match status" value="1"/>
</dbReference>
<evidence type="ECO:0000313" key="4">
    <source>
        <dbReference type="EMBL" id="SHN69313.1"/>
    </source>
</evidence>
<feature type="domain" description="Sigma-54 factor interaction" evidence="3">
    <location>
        <begin position="253"/>
        <end position="467"/>
    </location>
</feature>
<evidence type="ECO:0000259" key="3">
    <source>
        <dbReference type="PROSITE" id="PS50045"/>
    </source>
</evidence>
<dbReference type="InterPro" id="IPR058031">
    <property type="entry name" value="AAA_lid_NorR"/>
</dbReference>
<dbReference type="PANTHER" id="PTHR32071">
    <property type="entry name" value="TRANSCRIPTIONAL REGULATORY PROTEIN"/>
    <property type="match status" value="1"/>
</dbReference>
<keyword evidence="5" id="KW-1185">Reference proteome</keyword>
<dbReference type="SMART" id="SM00382">
    <property type="entry name" value="AAA"/>
    <property type="match status" value="1"/>
</dbReference>
<dbReference type="InterPro" id="IPR003593">
    <property type="entry name" value="AAA+_ATPase"/>
</dbReference>
<name>A0A1M7TF83_FERGO</name>
<dbReference type="CDD" id="cd00009">
    <property type="entry name" value="AAA"/>
    <property type="match status" value="1"/>
</dbReference>
<dbReference type="InterPro" id="IPR025662">
    <property type="entry name" value="Sigma_54_int_dom_ATP-bd_1"/>
</dbReference>
<dbReference type="Proteomes" id="UP000184207">
    <property type="component" value="Unassembled WGS sequence"/>
</dbReference>
<reference evidence="5" key="1">
    <citation type="submission" date="2016-12" db="EMBL/GenBank/DDBJ databases">
        <authorList>
            <person name="Varghese N."/>
            <person name="Submissions S."/>
        </authorList>
    </citation>
    <scope>NUCLEOTIDE SEQUENCE [LARGE SCALE GENOMIC DNA]</scope>
    <source>
        <strain evidence="5">DSM 13020</strain>
    </source>
</reference>
<dbReference type="PROSITE" id="PS00675">
    <property type="entry name" value="SIGMA54_INTERACT_1"/>
    <property type="match status" value="1"/>
</dbReference>
<sequence length="483" mass="56233">MSAGRSEGSKLKVCFVVDDELESIVKNVVNRLGVQFKAKGEKVNLVNIIKRSELKNPKEIENKKVIWIVTGNSFDNKVGNSGNDMYILIIDRALDIDLIKKFLTHDVVGVFRRERLEGEGLEYEELGKFEKLLKDLLRETDENIIVEEDTMYEMIRAKDIENWKFVVKREEIAEKYEDIKYISVFLDPSMREFSKKLKTIIADFKKSYETMTKFVRDKKYRNTPRMESHEKLQDISKKFIEFFSKNRYFKVPSLLLEGETGTGKSLIAEIIAREVLGEHHFKEEYYRQSLVNVEKQLIDSILFGTEKGAFTDSVTKLGRITVSCPGILFLDEITEVPPDVQAKLLTYMDDSVVHPVGYTGAEKIYAPTHIIAATNKDLKKEIQEGSFRADLYYRFKYRLTIPPLRERVEDIRFLINFVLLNPNVNPFDKEEGYKIKKISLNAIKKLEKRKYAGNFREFEDVLRNAVQQALYEGLNIILERHVQ</sequence>
<dbReference type="STRING" id="1121883.SAMN02745226_01932"/>
<accession>A0A1M7TF83</accession>
<dbReference type="Pfam" id="PF25601">
    <property type="entry name" value="AAA_lid_14"/>
    <property type="match status" value="1"/>
</dbReference>
<dbReference type="Gene3D" id="1.10.8.60">
    <property type="match status" value="1"/>
</dbReference>
<gene>
    <name evidence="4" type="ORF">SAMN02745226_01932</name>
</gene>
<dbReference type="GO" id="GO:0005524">
    <property type="term" value="F:ATP binding"/>
    <property type="evidence" value="ECO:0007669"/>
    <property type="project" value="UniProtKB-KW"/>
</dbReference>
<evidence type="ECO:0000256" key="1">
    <source>
        <dbReference type="ARBA" id="ARBA00022741"/>
    </source>
</evidence>
<dbReference type="EMBL" id="FRDJ01000016">
    <property type="protein sequence ID" value="SHN69313.1"/>
    <property type="molecule type" value="Genomic_DNA"/>
</dbReference>
<protein>
    <submittedName>
        <fullName evidence="4">Sigma-54 interaction domain-containing protein</fullName>
    </submittedName>
</protein>
<dbReference type="InterPro" id="IPR002078">
    <property type="entry name" value="Sigma_54_int"/>
</dbReference>
<dbReference type="OrthoDB" id="9803970at2"/>
<evidence type="ECO:0000313" key="5">
    <source>
        <dbReference type="Proteomes" id="UP000184207"/>
    </source>
</evidence>
<evidence type="ECO:0000256" key="2">
    <source>
        <dbReference type="ARBA" id="ARBA00022840"/>
    </source>
</evidence>